<dbReference type="AlphaFoldDB" id="W9HAB7"/>
<reference evidence="1 2" key="1">
    <citation type="submission" date="2011-06" db="EMBL/GenBank/DDBJ databases">
        <title>The Genome Sequence of Fusarium oxysporum FOSC 3-a.</title>
        <authorList>
            <consortium name="The Broad Institute Genome Sequencing Platform"/>
            <person name="Ma L.-J."/>
            <person name="Gale L.R."/>
            <person name="Schwartz D.C."/>
            <person name="Zhou S."/>
            <person name="Corby-Kistler H."/>
            <person name="Young S.K."/>
            <person name="Zeng Q."/>
            <person name="Gargeya S."/>
            <person name="Fitzgerald M."/>
            <person name="Haas B."/>
            <person name="Abouelleil A."/>
            <person name="Alvarado L."/>
            <person name="Arachchi H.M."/>
            <person name="Berlin A."/>
            <person name="Brown A."/>
            <person name="Chapman S.B."/>
            <person name="Chen Z."/>
            <person name="Dunbar C."/>
            <person name="Freedman E."/>
            <person name="Gearin G."/>
            <person name="Gellesch M."/>
            <person name="Goldberg J."/>
            <person name="Griggs A."/>
            <person name="Gujja S."/>
            <person name="Heiman D."/>
            <person name="Howarth C."/>
            <person name="Larson L."/>
            <person name="Lui A."/>
            <person name="MacDonald P.J.P."/>
            <person name="Mehta T."/>
            <person name="Montmayeur A."/>
            <person name="Murphy C."/>
            <person name="Neiman D."/>
            <person name="Pearson M."/>
            <person name="Priest M."/>
            <person name="Roberts A."/>
            <person name="Saif S."/>
            <person name="Shea T."/>
            <person name="Shenoy N."/>
            <person name="Sisk P."/>
            <person name="Stolte C."/>
            <person name="Sykes S."/>
            <person name="Wortman J."/>
            <person name="Nusbaum C."/>
            <person name="Birren B."/>
        </authorList>
    </citation>
    <scope>NUCLEOTIDE SEQUENCE [LARGE SCALE GENOMIC DNA]</scope>
    <source>
        <strain evidence="1 2">FOSC 3-a</strain>
    </source>
</reference>
<dbReference type="Proteomes" id="UP000030753">
    <property type="component" value="Unassembled WGS sequence"/>
</dbReference>
<accession>W9HAB7</accession>
<organism evidence="1 2">
    <name type="scientific">Fusarium oxysporum NRRL 32931</name>
    <dbReference type="NCBI Taxonomy" id="660029"/>
    <lineage>
        <taxon>Eukaryota</taxon>
        <taxon>Fungi</taxon>
        <taxon>Dikarya</taxon>
        <taxon>Ascomycota</taxon>
        <taxon>Pezizomycotina</taxon>
        <taxon>Sordariomycetes</taxon>
        <taxon>Hypocreomycetidae</taxon>
        <taxon>Hypocreales</taxon>
        <taxon>Nectriaceae</taxon>
        <taxon>Fusarium</taxon>
        <taxon>Fusarium oxysporum species complex</taxon>
    </lineage>
</organism>
<evidence type="ECO:0000313" key="2">
    <source>
        <dbReference type="Proteomes" id="UP000030753"/>
    </source>
</evidence>
<dbReference type="HOGENOM" id="CLU_187041_0_0_1"/>
<dbReference type="EMBL" id="KI928715">
    <property type="protein sequence ID" value="EWY79207.1"/>
    <property type="molecule type" value="Genomic_DNA"/>
</dbReference>
<evidence type="ECO:0000313" key="1">
    <source>
        <dbReference type="EMBL" id="EWY79207.1"/>
    </source>
</evidence>
<protein>
    <submittedName>
        <fullName evidence="1">Uncharacterized protein</fullName>
    </submittedName>
</protein>
<name>W9HAB7_FUSOX</name>
<gene>
    <name evidence="1" type="ORF">FOYG_17612</name>
</gene>
<proteinExistence type="predicted"/>
<sequence length="92" mass="10304">MKKSIALDIGCVAGASQVSDYEAFLKNAGFNDILMVDSKNDLNVYRERRFTEFANRGRSLIDNLAVNNNLYLTPALLSSFLRITSTSSRHRS</sequence>